<accession>A0A9X1TGI6</accession>
<sequence>MKINLRDKYLSKPRYDRYLLAGRNDHERAGNLYHANIALSKAFHPLISQFEVVLRNSIDSILRELFMDRNWIINEKLGFMSDESLRKSNFYLRKCVEAVENKSRKARLPITNAKIVSDQTFGFWTAIFEPAHYRLLQGQPIKVFKHKPSIENRASIYGRLEMIRNFRNRVNHCEPLCFHANHIDCSHALAMRINLYKMIEWIDPELFPFFAGIDNVEESIDQLLDV</sequence>
<protein>
    <recommendedName>
        <fullName evidence="3">Abi family protein</fullName>
    </recommendedName>
</protein>
<dbReference type="RefSeq" id="WP_234612956.1">
    <property type="nucleotide sequence ID" value="NZ_CP098806.1"/>
</dbReference>
<evidence type="ECO:0000313" key="2">
    <source>
        <dbReference type="Proteomes" id="UP001139700"/>
    </source>
</evidence>
<comment type="caution">
    <text evidence="1">The sequence shown here is derived from an EMBL/GenBank/DDBJ whole genome shotgun (WGS) entry which is preliminary data.</text>
</comment>
<dbReference type="EMBL" id="JAJTTA010000002">
    <property type="protein sequence ID" value="MCF0040477.1"/>
    <property type="molecule type" value="Genomic_DNA"/>
</dbReference>
<dbReference type="AlphaFoldDB" id="A0A9X1TGI6"/>
<keyword evidence="2" id="KW-1185">Reference proteome</keyword>
<proteinExistence type="predicted"/>
<gene>
    <name evidence="1" type="ORF">LXM24_10305</name>
</gene>
<reference evidence="1" key="1">
    <citation type="submission" date="2021-12" db="EMBL/GenBank/DDBJ databases">
        <title>Novel species in genus Dyadobacter.</title>
        <authorList>
            <person name="Ma C."/>
        </authorList>
    </citation>
    <scope>NUCLEOTIDE SEQUENCE</scope>
    <source>
        <strain evidence="1">CY399</strain>
    </source>
</reference>
<organism evidence="1 2">
    <name type="scientific">Dyadobacter fanqingshengii</name>
    <dbReference type="NCBI Taxonomy" id="2906443"/>
    <lineage>
        <taxon>Bacteria</taxon>
        <taxon>Pseudomonadati</taxon>
        <taxon>Bacteroidota</taxon>
        <taxon>Cytophagia</taxon>
        <taxon>Cytophagales</taxon>
        <taxon>Spirosomataceae</taxon>
        <taxon>Dyadobacter</taxon>
    </lineage>
</organism>
<name>A0A9X1TGI6_9BACT</name>
<evidence type="ECO:0008006" key="3">
    <source>
        <dbReference type="Google" id="ProtNLM"/>
    </source>
</evidence>
<dbReference type="Proteomes" id="UP001139700">
    <property type="component" value="Unassembled WGS sequence"/>
</dbReference>
<evidence type="ECO:0000313" key="1">
    <source>
        <dbReference type="EMBL" id="MCF0040477.1"/>
    </source>
</evidence>